<dbReference type="InterPro" id="IPR047951">
    <property type="entry name" value="Transpos_ISL3"/>
</dbReference>
<accession>A0A7G9Y2Y1</accession>
<proteinExistence type="predicted"/>
<evidence type="ECO:0000313" key="2">
    <source>
        <dbReference type="EMBL" id="QNO42365.1"/>
    </source>
</evidence>
<dbReference type="Pfam" id="PF01610">
    <property type="entry name" value="DDE_Tnp_ISL3"/>
    <property type="match status" value="1"/>
</dbReference>
<evidence type="ECO:0000259" key="1">
    <source>
        <dbReference type="Pfam" id="PF01610"/>
    </source>
</evidence>
<gene>
    <name evidence="3" type="ORF">GLCDDOHH_00001</name>
    <name evidence="2" type="ORF">LFOPHFOE_00005</name>
</gene>
<protein>
    <recommendedName>
        <fullName evidence="1">Transposase IS204/IS1001/IS1096/IS1165 DDE domain-containing protein</fullName>
    </recommendedName>
</protein>
<reference evidence="2" key="1">
    <citation type="submission" date="2020-06" db="EMBL/GenBank/DDBJ databases">
        <title>Unique genomic features of the anaerobic methanotrophic archaea.</title>
        <authorList>
            <person name="Chadwick G.L."/>
            <person name="Skennerton C.T."/>
            <person name="Laso-Perez R."/>
            <person name="Leu A.O."/>
            <person name="Speth D.R."/>
            <person name="Yu H."/>
            <person name="Morgan-Lang C."/>
            <person name="Hatzenpichler R."/>
            <person name="Goudeau D."/>
            <person name="Malmstrom R."/>
            <person name="Brazelton W.J."/>
            <person name="Woyke T."/>
            <person name="Hallam S.J."/>
            <person name="Tyson G.W."/>
            <person name="Wegener G."/>
            <person name="Boetius A."/>
            <person name="Orphan V."/>
        </authorList>
    </citation>
    <scope>NUCLEOTIDE SEQUENCE</scope>
</reference>
<dbReference type="EMBL" id="MT630734">
    <property type="protein sequence ID" value="QNO42365.1"/>
    <property type="molecule type" value="Genomic_DNA"/>
</dbReference>
<dbReference type="InterPro" id="IPR002560">
    <property type="entry name" value="Transposase_DDE"/>
</dbReference>
<organism evidence="2">
    <name type="scientific">Candidatus Methanogaster sp. ANME-2c ERB4</name>
    <dbReference type="NCBI Taxonomy" id="2759911"/>
    <lineage>
        <taxon>Archaea</taxon>
        <taxon>Methanobacteriati</taxon>
        <taxon>Methanobacteriota</taxon>
        <taxon>Stenosarchaea group</taxon>
        <taxon>Methanomicrobia</taxon>
        <taxon>Methanosarcinales</taxon>
        <taxon>ANME-2 cluster</taxon>
        <taxon>Candidatus Methanogasteraceae</taxon>
        <taxon>Candidatus Methanogaster</taxon>
    </lineage>
</organism>
<dbReference type="EMBL" id="MT631137">
    <property type="protein sequence ID" value="QNO45656.1"/>
    <property type="molecule type" value="Genomic_DNA"/>
</dbReference>
<dbReference type="PANTHER" id="PTHR33498">
    <property type="entry name" value="TRANSPOSASE FOR INSERTION SEQUENCE ELEMENT IS1557"/>
    <property type="match status" value="1"/>
</dbReference>
<evidence type="ECO:0000313" key="3">
    <source>
        <dbReference type="EMBL" id="QNO45656.1"/>
    </source>
</evidence>
<feature type="domain" description="Transposase IS204/IS1001/IS1096/IS1165 DDE" evidence="1">
    <location>
        <begin position="155"/>
        <end position="401"/>
    </location>
</feature>
<name>A0A7G9Y2Y1_9EURY</name>
<sequence length="412" mass="47562">MDIIEKLLDIPDIEIENIELNEKGDVIITVRSTIGVTRCRKCGRRSSKLHGHDEAIMLRHLPILGRKTYIRICPARYRCTHCEGKPTTTQKLQWYKERIPCTIAYEKHILLQSVNSTVSDVSIKEDIGYEAVMGVIQRNISDVVNWDELERLNVIGLDEIALKKGHKDFVVIVTARDCDNITILAVLNDRKKSTVKAFLSSIPERLKKTVTTVCSDMYDGYINAAKEVFGEDVVVVIDRFHVAKLYREGLDNLRKKEIARLKTELAEEEHKKLKGVMWLLRKNAKDLVDEELEVLERLFKYSPMLEIAYKLRNDLTDIFDSDISKSEAQIKIDDWMDKAIKSGLTCFNNFLSTLDTRMCDIVNYFINRQTSGFVEGLNNKIKVTKRRCYGILNVKHLFQRIHLDLNGYSLFT</sequence>
<dbReference type="NCBIfam" id="NF033550">
    <property type="entry name" value="transpos_ISL3"/>
    <property type="match status" value="1"/>
</dbReference>
<dbReference type="PANTHER" id="PTHR33498:SF1">
    <property type="entry name" value="TRANSPOSASE FOR INSERTION SEQUENCE ELEMENT IS1557"/>
    <property type="match status" value="1"/>
</dbReference>
<dbReference type="AlphaFoldDB" id="A0A7G9Y2Y1"/>